<evidence type="ECO:0000313" key="10">
    <source>
        <dbReference type="EMBL" id="VED67609.1"/>
    </source>
</evidence>
<organism evidence="10 11">
    <name type="scientific">Streptococcus viridans</name>
    <dbReference type="NCBI Taxonomy" id="78535"/>
    <lineage>
        <taxon>Bacteria</taxon>
        <taxon>Bacillati</taxon>
        <taxon>Bacillota</taxon>
        <taxon>Bacilli</taxon>
        <taxon>Lactobacillales</taxon>
        <taxon>Streptococcaceae</taxon>
        <taxon>Streptococcus</taxon>
    </lineage>
</organism>
<proteinExistence type="inferred from homology"/>
<keyword evidence="4 6" id="KW-0378">Hydrolase</keyword>
<dbReference type="GO" id="GO:0006508">
    <property type="term" value="P:proteolysis"/>
    <property type="evidence" value="ECO:0007669"/>
    <property type="project" value="UniProtKB-KW"/>
</dbReference>
<protein>
    <recommendedName>
        <fullName evidence="6">Dipeptidase</fullName>
        <ecNumber evidence="6">3.4.-.-</ecNumber>
    </recommendedName>
</protein>
<feature type="region of interest" description="Disordered" evidence="7">
    <location>
        <begin position="522"/>
        <end position="550"/>
    </location>
</feature>
<gene>
    <name evidence="10" type="primary">pepDA_2</name>
    <name evidence="10" type="ORF">NCTC3166_01438</name>
</gene>
<dbReference type="PANTHER" id="PTHR12994">
    <property type="entry name" value="SECERNIN"/>
    <property type="match status" value="1"/>
</dbReference>
<keyword evidence="8" id="KW-1133">Transmembrane helix</keyword>
<dbReference type="EMBL" id="LR134266">
    <property type="protein sequence ID" value="VED67609.1"/>
    <property type="molecule type" value="Genomic_DNA"/>
</dbReference>
<reference evidence="10 11" key="1">
    <citation type="submission" date="2018-12" db="EMBL/GenBank/DDBJ databases">
        <authorList>
            <consortium name="Pathogen Informatics"/>
        </authorList>
    </citation>
    <scope>NUCLEOTIDE SEQUENCE [LARGE SCALE GENOMIC DNA]</scope>
    <source>
        <strain evidence="10 11">NCTC3166</strain>
    </source>
</reference>
<keyword evidence="5 6" id="KW-0224">Dipeptidase</keyword>
<keyword evidence="10" id="KW-0449">Lipoprotein</keyword>
<evidence type="ECO:0000256" key="6">
    <source>
        <dbReference type="RuleBase" id="RU364089"/>
    </source>
</evidence>
<dbReference type="PROSITE" id="PS51257">
    <property type="entry name" value="PROKAR_LIPOPROTEIN"/>
    <property type="match status" value="1"/>
</dbReference>
<comment type="catalytic activity">
    <reaction evidence="1">
        <text>an L-aminoacyl-L-amino acid + H2O = 2 an L-alpha-amino acid</text>
        <dbReference type="Rhea" id="RHEA:48940"/>
        <dbReference type="ChEBI" id="CHEBI:15377"/>
        <dbReference type="ChEBI" id="CHEBI:59869"/>
        <dbReference type="ChEBI" id="CHEBI:77460"/>
        <dbReference type="EC" id="3.4.13.19"/>
    </reaction>
</comment>
<dbReference type="InterPro" id="IPR047804">
    <property type="entry name" value="C69_dipept_A-like"/>
</dbReference>
<dbReference type="AlphaFoldDB" id="A0A3S4PYJ5"/>
<dbReference type="Pfam" id="PF03577">
    <property type="entry name" value="Peptidase_C69"/>
    <property type="match status" value="1"/>
</dbReference>
<evidence type="ECO:0000256" key="7">
    <source>
        <dbReference type="SAM" id="MobiDB-lite"/>
    </source>
</evidence>
<dbReference type="NCBIfam" id="NF033678">
    <property type="entry name" value="C69_fam_dipept"/>
    <property type="match status" value="1"/>
</dbReference>
<evidence type="ECO:0000256" key="5">
    <source>
        <dbReference type="ARBA" id="ARBA00022997"/>
    </source>
</evidence>
<feature type="compositionally biased region" description="Basic and acidic residues" evidence="7">
    <location>
        <begin position="522"/>
        <end position="536"/>
    </location>
</feature>
<dbReference type="PANTHER" id="PTHR12994:SF17">
    <property type="entry name" value="LD30995P"/>
    <property type="match status" value="1"/>
</dbReference>
<accession>A0A3S4PYJ5</accession>
<evidence type="ECO:0000313" key="11">
    <source>
        <dbReference type="Proteomes" id="UP000270025"/>
    </source>
</evidence>
<keyword evidence="3 6" id="KW-0645">Protease</keyword>
<name>A0A3S4PYJ5_9STRE</name>
<evidence type="ECO:0000256" key="8">
    <source>
        <dbReference type="SAM" id="Phobius"/>
    </source>
</evidence>
<dbReference type="RefSeq" id="WP_126404626.1">
    <property type="nucleotide sequence ID" value="NZ_LR134266.1"/>
</dbReference>
<feature type="compositionally biased region" description="Low complexity" evidence="7">
    <location>
        <begin position="537"/>
        <end position="550"/>
    </location>
</feature>
<evidence type="ECO:0000256" key="3">
    <source>
        <dbReference type="ARBA" id="ARBA00022670"/>
    </source>
</evidence>
<keyword evidence="8" id="KW-0472">Membrane</keyword>
<evidence type="ECO:0000256" key="2">
    <source>
        <dbReference type="ARBA" id="ARBA00007225"/>
    </source>
</evidence>
<dbReference type="GO" id="GO:0070004">
    <property type="term" value="F:cysteine-type exopeptidase activity"/>
    <property type="evidence" value="ECO:0007669"/>
    <property type="project" value="InterPro"/>
</dbReference>
<dbReference type="GO" id="GO:0016805">
    <property type="term" value="F:dipeptidase activity"/>
    <property type="evidence" value="ECO:0007669"/>
    <property type="project" value="UniProtKB-KW"/>
</dbReference>
<feature type="chain" id="PRO_5018737614" description="Dipeptidase" evidence="9">
    <location>
        <begin position="26"/>
        <end position="581"/>
    </location>
</feature>
<feature type="signal peptide" evidence="9">
    <location>
        <begin position="1"/>
        <end position="25"/>
    </location>
</feature>
<dbReference type="InterPro" id="IPR005322">
    <property type="entry name" value="Peptidase_C69"/>
</dbReference>
<dbReference type="Gene3D" id="3.60.60.10">
    <property type="entry name" value="Penicillin V Acylase, Chain A"/>
    <property type="match status" value="1"/>
</dbReference>
<evidence type="ECO:0000256" key="1">
    <source>
        <dbReference type="ARBA" id="ARBA00001670"/>
    </source>
</evidence>
<keyword evidence="9" id="KW-0732">Signal</keyword>
<dbReference type="EC" id="3.4.-.-" evidence="6"/>
<keyword evidence="11" id="KW-1185">Reference proteome</keyword>
<evidence type="ECO:0000256" key="4">
    <source>
        <dbReference type="ARBA" id="ARBA00022801"/>
    </source>
</evidence>
<comment type="similarity">
    <text evidence="2 6">Belongs to the peptidase C69 family.</text>
</comment>
<evidence type="ECO:0000256" key="9">
    <source>
        <dbReference type="SAM" id="SignalP"/>
    </source>
</evidence>
<feature type="transmembrane region" description="Helical" evidence="8">
    <location>
        <begin position="552"/>
        <end position="571"/>
    </location>
</feature>
<dbReference type="Proteomes" id="UP000270025">
    <property type="component" value="Chromosome"/>
</dbReference>
<dbReference type="KEGG" id="svf:NCTC3166_01438"/>
<sequence length="581" mass="65041">MRKLLVKLMIAFMAFALIPVQVAQACSAIIVGKELTTDGSMLFGRTEDYPYAPDGGRHNKTYEVVPAKDYKDGDMLEDESNGFAYPHLSHEMKYTATYDAAHGDGSNGNFGAHGFNEAGVSMTSTVSATPHDKILEADPLVKNGLAEAAMVDLVLPRVKTAREGIELVAKVLDEKGSAEGNIIVVADKNELWYMEILSGHQYVAIKFPQDRYAIFANTYYLGHVDFKDKENVIASKDVEAVAKKADHYKTDKDGKFHIADSYGPDEYTERNRSRTYAGITLMDPKADVKYDDKHFDLLRKPTDPSKKYSLEDVFAEQRNRFEHLKQYTPDDLVEPGKEVDTNKYKYALGNENVINAHVYQIKKDLPAPFGGVVWLGLAQSRNTPYVPFYGIVNDTYGPFKVRSAKYDPTSWYWAVWHIDQMVMKYPDLFGNSIQEKWKEMEEGWIKEQAALDQKYSGLTDDQAKATADEVTSDSLKRAETIFKQIKQVESEMEDKIRTEKGLEADFVYDGYNKANLVAAAQAEKDASKETDKKEETASSQSSSKASDSNSSLSAVLGVLALAGFGLAGFYFKKSKKNENEE</sequence>
<keyword evidence="8" id="KW-0812">Transmembrane</keyword>